<dbReference type="EMBL" id="CP014671">
    <property type="protein sequence ID" value="ANX03657.1"/>
    <property type="molecule type" value="Genomic_DNA"/>
</dbReference>
<dbReference type="Proteomes" id="UP000092952">
    <property type="component" value="Chromosome"/>
</dbReference>
<dbReference type="AlphaFoldDB" id="A0A1B1YSK4"/>
<organism evidence="7 8">
    <name type="scientific">Immundisolibacter cernigliae</name>
    <dbReference type="NCBI Taxonomy" id="1810504"/>
    <lineage>
        <taxon>Bacteria</taxon>
        <taxon>Pseudomonadati</taxon>
        <taxon>Pseudomonadota</taxon>
        <taxon>Gammaproteobacteria</taxon>
        <taxon>Immundisolibacterales</taxon>
        <taxon>Immundisolibacteraceae</taxon>
        <taxon>Immundisolibacter</taxon>
    </lineage>
</organism>
<evidence type="ECO:0000256" key="4">
    <source>
        <dbReference type="ARBA" id="ARBA00022989"/>
    </source>
</evidence>
<evidence type="ECO:0000256" key="2">
    <source>
        <dbReference type="ARBA" id="ARBA00009694"/>
    </source>
</evidence>
<evidence type="ECO:0000256" key="1">
    <source>
        <dbReference type="ARBA" id="ARBA00004141"/>
    </source>
</evidence>
<evidence type="ECO:0000256" key="3">
    <source>
        <dbReference type="ARBA" id="ARBA00022692"/>
    </source>
</evidence>
<dbReference type="FunCoup" id="A0A1B1YSK4">
    <property type="interactions" value="279"/>
</dbReference>
<feature type="transmembrane region" description="Helical" evidence="6">
    <location>
        <begin position="100"/>
        <end position="123"/>
    </location>
</feature>
<keyword evidence="8" id="KW-1185">Reference proteome</keyword>
<keyword evidence="4 6" id="KW-1133">Transmembrane helix</keyword>
<comment type="subcellular location">
    <subcellularLocation>
        <location evidence="1">Membrane</location>
        <topology evidence="1">Multi-pass membrane protein</topology>
    </subcellularLocation>
</comment>
<evidence type="ECO:0000313" key="8">
    <source>
        <dbReference type="Proteomes" id="UP000092952"/>
    </source>
</evidence>
<keyword evidence="5 6" id="KW-0472">Membrane</keyword>
<dbReference type="OrthoDB" id="9802121at2"/>
<dbReference type="Pfam" id="PF04241">
    <property type="entry name" value="DUF423"/>
    <property type="match status" value="1"/>
</dbReference>
<proteinExistence type="inferred from homology"/>
<protein>
    <recommendedName>
        <fullName evidence="9">DUF423 domain-containing protein</fullName>
    </recommendedName>
</protein>
<evidence type="ECO:0008006" key="9">
    <source>
        <dbReference type="Google" id="ProtNLM"/>
    </source>
</evidence>
<evidence type="ECO:0000256" key="5">
    <source>
        <dbReference type="ARBA" id="ARBA00023136"/>
    </source>
</evidence>
<dbReference type="GO" id="GO:0005886">
    <property type="term" value="C:plasma membrane"/>
    <property type="evidence" value="ECO:0007669"/>
    <property type="project" value="TreeGrafter"/>
</dbReference>
<dbReference type="InParanoid" id="A0A1B1YSK4"/>
<reference evidence="8" key="1">
    <citation type="submission" date="2016-03" db="EMBL/GenBank/DDBJ databases">
        <title>Complete genome sequence of Solimmundus cernigliae, representing a novel lineage of polycyclic aromatic hydrocarbon degraders within the Gammaproteobacteria.</title>
        <authorList>
            <person name="Singleton D.R."/>
            <person name="Dickey A.N."/>
            <person name="Scholl E.H."/>
            <person name="Wright F.A."/>
            <person name="Aitken M.D."/>
        </authorList>
    </citation>
    <scope>NUCLEOTIDE SEQUENCE [LARGE SCALE GENOMIC DNA]</scope>
    <source>
        <strain evidence="8">TR3.2</strain>
    </source>
</reference>
<accession>A0A1B1YSK4</accession>
<name>A0A1B1YSK4_9GAMM</name>
<dbReference type="PANTHER" id="PTHR43461:SF1">
    <property type="entry name" value="TRANSMEMBRANE PROTEIN 256"/>
    <property type="match status" value="1"/>
</dbReference>
<dbReference type="InterPro" id="IPR006696">
    <property type="entry name" value="DUF423"/>
</dbReference>
<feature type="transmembrane region" description="Helical" evidence="6">
    <location>
        <begin position="74"/>
        <end position="94"/>
    </location>
</feature>
<feature type="transmembrane region" description="Helical" evidence="6">
    <location>
        <begin position="50"/>
        <end position="67"/>
    </location>
</feature>
<sequence length="128" mass="13514">MMAAARFFLMAGALNAALAVMLGAFGAHGLRGRLPADLLAIYQTASQYHVYHALGLLLVGLLALHAPTNGALRWSGWLMLAGVLLFSGSLYLLAITGQRWLGAITPLGGTAWIAAWLLMAWAARGVAR</sequence>
<comment type="similarity">
    <text evidence="2">Belongs to the UPF0382 family.</text>
</comment>
<evidence type="ECO:0000256" key="6">
    <source>
        <dbReference type="SAM" id="Phobius"/>
    </source>
</evidence>
<dbReference type="KEGG" id="gbi:PG2T_05255"/>
<keyword evidence="3 6" id="KW-0812">Transmembrane</keyword>
<gene>
    <name evidence="7" type="ORF">PG2T_05255</name>
</gene>
<evidence type="ECO:0000313" key="7">
    <source>
        <dbReference type="EMBL" id="ANX03657.1"/>
    </source>
</evidence>
<dbReference type="PANTHER" id="PTHR43461">
    <property type="entry name" value="TRANSMEMBRANE PROTEIN 256"/>
    <property type="match status" value="1"/>
</dbReference>
<dbReference type="STRING" id="1810504.PG2T_05255"/>